<name>A0A0W1KIY8_9ACTO</name>
<evidence type="ECO:0000256" key="8">
    <source>
        <dbReference type="SAM" id="SignalP"/>
    </source>
</evidence>
<dbReference type="OrthoDB" id="9812878at2"/>
<dbReference type="RefSeq" id="WP_062613767.1">
    <property type="nucleotide sequence ID" value="NZ_CALTZF010000008.1"/>
</dbReference>
<dbReference type="SUPFAM" id="SSF53850">
    <property type="entry name" value="Periplasmic binding protein-like II"/>
    <property type="match status" value="1"/>
</dbReference>
<evidence type="ECO:0000313" key="10">
    <source>
        <dbReference type="EMBL" id="MDK8602678.1"/>
    </source>
</evidence>
<feature type="signal peptide" evidence="8">
    <location>
        <begin position="1"/>
        <end position="19"/>
    </location>
</feature>
<dbReference type="PROSITE" id="PS51257">
    <property type="entry name" value="PROKAR_LIPOPROTEIN"/>
    <property type="match status" value="1"/>
</dbReference>
<evidence type="ECO:0000256" key="7">
    <source>
        <dbReference type="PIRSR" id="PIRSR002854-1"/>
    </source>
</evidence>
<dbReference type="Pfam" id="PF03180">
    <property type="entry name" value="Lipoprotein_9"/>
    <property type="match status" value="1"/>
</dbReference>
<evidence type="ECO:0000313" key="11">
    <source>
        <dbReference type="Proteomes" id="UP000054404"/>
    </source>
</evidence>
<dbReference type="GO" id="GO:0016020">
    <property type="term" value="C:membrane"/>
    <property type="evidence" value="ECO:0007669"/>
    <property type="project" value="UniProtKB-SubCell"/>
</dbReference>
<organism evidence="9 11">
    <name type="scientific">Trueperella bernardiae</name>
    <dbReference type="NCBI Taxonomy" id="59561"/>
    <lineage>
        <taxon>Bacteria</taxon>
        <taxon>Bacillati</taxon>
        <taxon>Actinomycetota</taxon>
        <taxon>Actinomycetes</taxon>
        <taxon>Actinomycetales</taxon>
        <taxon>Actinomycetaceae</taxon>
        <taxon>Trueperella</taxon>
    </lineage>
</organism>
<comment type="similarity">
    <text evidence="6">Belongs to the nlpA lipoprotein family.</text>
</comment>
<dbReference type="EMBL" id="LNIZ01000005">
    <property type="protein sequence ID" value="KTF03890.1"/>
    <property type="molecule type" value="Genomic_DNA"/>
</dbReference>
<dbReference type="PIRSF" id="PIRSF002854">
    <property type="entry name" value="MetQ"/>
    <property type="match status" value="1"/>
</dbReference>
<protein>
    <recommendedName>
        <fullName evidence="6">Lipoprotein</fullName>
    </recommendedName>
</protein>
<dbReference type="Proteomes" id="UP001225576">
    <property type="component" value="Unassembled WGS sequence"/>
</dbReference>
<proteinExistence type="inferred from homology"/>
<dbReference type="CDD" id="cd13597">
    <property type="entry name" value="PBP2_lipoprotein_Tp32"/>
    <property type="match status" value="1"/>
</dbReference>
<keyword evidence="2 8" id="KW-0732">Signal</keyword>
<dbReference type="InterPro" id="IPR004872">
    <property type="entry name" value="Lipoprotein_NlpA"/>
</dbReference>
<evidence type="ECO:0000256" key="1">
    <source>
        <dbReference type="ARBA" id="ARBA00004635"/>
    </source>
</evidence>
<sequence>MRKIFALVASAALALTACSSDNGSANSSESTTSSSASADGLTTLVVGASPVPHAPILQFVADNLAENAGLQLEIKEYTDYVQPNVALDAGELDANFFQHLPYLEAQIADRGYDFDHGKGVHIEPFGIYSETVTNLDDVPEGGVVLVTNDPSNQARGLWLLETEGLITLEDVDSPTIYDIKDNPKNLQIRESEAPSIPVQLPDVDLAIINGNFALEAGLVPAKDALALESGENNPYANILAWKADSGKLDAIKKLDELLHSPEVAKFIEETYPNGEVTPAF</sequence>
<keyword evidence="5 6" id="KW-0449">Lipoprotein</keyword>
<accession>A0A0W1KIY8</accession>
<reference evidence="9 11" key="1">
    <citation type="submission" date="2015-11" db="EMBL/GenBank/DDBJ databases">
        <title>Draft Genome Sequence of the Type Strain Trueperella bernardiae LCDC 89-0504T, Isolated from Blood Culture.</title>
        <authorList>
            <person name="Bernier A.-M."/>
            <person name="Bernard K."/>
        </authorList>
    </citation>
    <scope>NUCLEOTIDE SEQUENCE [LARGE SCALE GENOMIC DNA]</scope>
    <source>
        <strain evidence="9 11">LCDC 89-0504</strain>
    </source>
</reference>
<dbReference type="AlphaFoldDB" id="A0A0W1KIY8"/>
<dbReference type="STRING" id="59561.AQZ59_01219"/>
<gene>
    <name evidence="9" type="primary">metQ</name>
    <name evidence="9" type="ORF">AQZ59_01219</name>
    <name evidence="10" type="ORF">QP858_09435</name>
</gene>
<keyword evidence="11" id="KW-1185">Reference proteome</keyword>
<comment type="subcellular location">
    <subcellularLocation>
        <location evidence="1">Membrane</location>
        <topology evidence="1">Lipid-anchor</topology>
    </subcellularLocation>
</comment>
<comment type="caution">
    <text evidence="9">The sequence shown here is derived from an EMBL/GenBank/DDBJ whole genome shotgun (WGS) entry which is preliminary data.</text>
</comment>
<dbReference type="EMBL" id="JASPDQ010000030">
    <property type="protein sequence ID" value="MDK8602678.1"/>
    <property type="molecule type" value="Genomic_DNA"/>
</dbReference>
<evidence type="ECO:0000313" key="9">
    <source>
        <dbReference type="EMBL" id="KTF03890.1"/>
    </source>
</evidence>
<evidence type="ECO:0000256" key="6">
    <source>
        <dbReference type="PIRNR" id="PIRNR002854"/>
    </source>
</evidence>
<reference evidence="10" key="2">
    <citation type="submission" date="2023-05" db="EMBL/GenBank/DDBJ databases">
        <title>Genomic Catalog of Human Bladder Bacteria.</title>
        <authorList>
            <person name="Du J."/>
        </authorList>
    </citation>
    <scope>NUCLEOTIDE SEQUENCE</scope>
    <source>
        <strain evidence="10">UMB1304A</strain>
    </source>
</reference>
<evidence type="ECO:0000256" key="2">
    <source>
        <dbReference type="ARBA" id="ARBA00022729"/>
    </source>
</evidence>
<evidence type="ECO:0000256" key="5">
    <source>
        <dbReference type="ARBA" id="ARBA00023288"/>
    </source>
</evidence>
<feature type="lipid moiety-binding region" description="S-diacylglycerol cysteine" evidence="7">
    <location>
        <position position="18"/>
    </location>
</feature>
<dbReference type="Proteomes" id="UP000054404">
    <property type="component" value="Unassembled WGS sequence"/>
</dbReference>
<keyword evidence="3" id="KW-0472">Membrane</keyword>
<dbReference type="PANTHER" id="PTHR30429">
    <property type="entry name" value="D-METHIONINE-BINDING LIPOPROTEIN METQ"/>
    <property type="match status" value="1"/>
</dbReference>
<feature type="chain" id="PRO_5042680730" description="Lipoprotein" evidence="8">
    <location>
        <begin position="20"/>
        <end position="280"/>
    </location>
</feature>
<keyword evidence="4" id="KW-0564">Palmitate</keyword>
<evidence type="ECO:0000256" key="3">
    <source>
        <dbReference type="ARBA" id="ARBA00023136"/>
    </source>
</evidence>
<dbReference type="PATRIC" id="fig|59561.3.peg.1212"/>
<dbReference type="Gene3D" id="3.40.190.10">
    <property type="entry name" value="Periplasmic binding protein-like II"/>
    <property type="match status" value="2"/>
</dbReference>
<dbReference type="PANTHER" id="PTHR30429:SF0">
    <property type="entry name" value="METHIONINE-BINDING LIPOPROTEIN METQ"/>
    <property type="match status" value="1"/>
</dbReference>
<evidence type="ECO:0000256" key="4">
    <source>
        <dbReference type="ARBA" id="ARBA00023139"/>
    </source>
</evidence>